<reference evidence="1" key="1">
    <citation type="submission" date="2021-06" db="EMBL/GenBank/DDBJ databases">
        <authorList>
            <person name="Criscuolo A."/>
        </authorList>
    </citation>
    <scope>NUCLEOTIDE SEQUENCE</scope>
    <source>
        <strain evidence="1">CIP111600</strain>
    </source>
</reference>
<gene>
    <name evidence="1" type="ORF">PAESOLCIP111_06604</name>
</gene>
<dbReference type="AlphaFoldDB" id="A0A916KAM1"/>
<comment type="caution">
    <text evidence="1">The sequence shown here is derived from an EMBL/GenBank/DDBJ whole genome shotgun (WGS) entry which is preliminary data.</text>
</comment>
<accession>A0A916KAM1</accession>
<keyword evidence="2" id="KW-1185">Reference proteome</keyword>
<protein>
    <submittedName>
        <fullName evidence="1">Uncharacterized protein</fullName>
    </submittedName>
</protein>
<name>A0A916KAM1_9BACL</name>
<proteinExistence type="predicted"/>
<dbReference type="EMBL" id="CAJVAS010000075">
    <property type="protein sequence ID" value="CAG7652692.1"/>
    <property type="molecule type" value="Genomic_DNA"/>
</dbReference>
<evidence type="ECO:0000313" key="1">
    <source>
        <dbReference type="EMBL" id="CAG7652692.1"/>
    </source>
</evidence>
<organism evidence="1 2">
    <name type="scientific">Paenibacillus solanacearum</name>
    <dbReference type="NCBI Taxonomy" id="2048548"/>
    <lineage>
        <taxon>Bacteria</taxon>
        <taxon>Bacillati</taxon>
        <taxon>Bacillota</taxon>
        <taxon>Bacilli</taxon>
        <taxon>Bacillales</taxon>
        <taxon>Paenibacillaceae</taxon>
        <taxon>Paenibacillus</taxon>
    </lineage>
</organism>
<evidence type="ECO:0000313" key="2">
    <source>
        <dbReference type="Proteomes" id="UP000693672"/>
    </source>
</evidence>
<dbReference type="Proteomes" id="UP000693672">
    <property type="component" value="Unassembled WGS sequence"/>
</dbReference>
<sequence length="96" mass="10551">MRRSLLSLTGEKEIYFSAGAYHCRNVNRRVIRYAGENTVGGSVYYETKTAVVFRSAMYATSAPINIYKGIGLIAEGQAILKANPTDQSFKCFVGMG</sequence>
<dbReference type="RefSeq" id="WP_218096250.1">
    <property type="nucleotide sequence ID" value="NZ_CAJVAS010000075.1"/>
</dbReference>